<evidence type="ECO:0000313" key="2">
    <source>
        <dbReference type="Proteomes" id="UP000243200"/>
    </source>
</evidence>
<protein>
    <submittedName>
        <fullName evidence="1">PIR protein</fullName>
    </submittedName>
</protein>
<dbReference type="InterPro" id="IPR008780">
    <property type="entry name" value="Plasmodium_Vir"/>
</dbReference>
<dbReference type="VEuPathDB" id="PlasmoDB:POWCR01_000072500"/>
<dbReference type="VEuPathDB" id="PlasmoDB:PocGH01_00183700"/>
<name>A0A1C3KGY7_PLAOA</name>
<sequence length="363" mass="42173">MKKNIYLNYKSLKIVYKTIYVPNHSGYHVLQTSDLFSEKFYNDMNIEYDDLSNYEQQCDTLILSEKKKNEVKEICKKYLRYLDKNKTAWNVVNPKYDVCILLNYWIYYKLAYHFGLNNTEDINKAFSSFQYLWSYSMSPLNIKLYSEKCKPNFELVKHNDWQKRKELYDYCVNYDSIKLTVEYYKLECQKYYKYIEEKSSVYDHFEGFCNSGGSDCPHFYENCKDYNPKIVLSKLACYDDMEAEKSRAIAEASRRDQGTEFNSHRSDAVGLAAGSEPEVTPQTSDIGTKVGHSVLGVAPVLLTATALYRYTPIGSWIRNLSGNTTNNISGMDGGEIEGFFPSSHESGYTLFGDTQNYISYQPI</sequence>
<evidence type="ECO:0000313" key="1">
    <source>
        <dbReference type="EMBL" id="SBT73002.1"/>
    </source>
</evidence>
<dbReference type="Pfam" id="PF05795">
    <property type="entry name" value="Plasmodium_Vir"/>
    <property type="match status" value="2"/>
</dbReference>
<gene>
    <name evidence="1" type="primary">PowCR01_000072500</name>
    <name evidence="1" type="ORF">POWCR01_000072500</name>
</gene>
<dbReference type="AlphaFoldDB" id="A0A1C3KGY7"/>
<reference evidence="1 2" key="1">
    <citation type="submission" date="2016-06" db="EMBL/GenBank/DDBJ databases">
        <authorList>
            <consortium name="Pathogen Informatics"/>
        </authorList>
    </citation>
    <scope>NUCLEOTIDE SEQUENCE [LARGE SCALE GENOMIC DNA]</scope>
</reference>
<accession>A0A1C3KGY7</accession>
<dbReference type="OrthoDB" id="7250310at2759"/>
<organism evidence="1 2">
    <name type="scientific">Plasmodium ovale</name>
    <name type="common">malaria parasite P. ovale</name>
    <dbReference type="NCBI Taxonomy" id="36330"/>
    <lineage>
        <taxon>Eukaryota</taxon>
        <taxon>Sar</taxon>
        <taxon>Alveolata</taxon>
        <taxon>Apicomplexa</taxon>
        <taxon>Aconoidasida</taxon>
        <taxon>Haemosporida</taxon>
        <taxon>Plasmodiidae</taxon>
        <taxon>Plasmodium</taxon>
        <taxon>Plasmodium (Plasmodium)</taxon>
    </lineage>
</organism>
<proteinExistence type="predicted"/>
<dbReference type="EMBL" id="FLRJ01000201">
    <property type="protein sequence ID" value="SBT73002.1"/>
    <property type="molecule type" value="Genomic_DNA"/>
</dbReference>
<dbReference type="Proteomes" id="UP000243200">
    <property type="component" value="Unassembled WGS sequence"/>
</dbReference>